<evidence type="ECO:0000256" key="1">
    <source>
        <dbReference type="SAM" id="SignalP"/>
    </source>
</evidence>
<keyword evidence="1" id="KW-0732">Signal</keyword>
<comment type="caution">
    <text evidence="3">The sequence shown here is derived from an EMBL/GenBank/DDBJ whole genome shotgun (WGS) entry which is preliminary data.</text>
</comment>
<sequence>MTFPTSILARACGLLTLGAFLPACAQHVAAPAAATPASGAVHKPRPVSTIPINTAPNDTVLVFQRTPCHGTCPIYTATIFRNGKVAYEGERFVPRTGQHALALDPATVTAMLAEARRINFNGFAPSYSANVSDLPSTIITVYQPGQPRHKVTAEANIPAPLQQYIAYLRDKIDPLAGLSPQK</sequence>
<feature type="domain" description="DUF6438" evidence="2">
    <location>
        <begin position="61"/>
        <end position="169"/>
    </location>
</feature>
<accession>A0ABW4QPN9</accession>
<proteinExistence type="predicted"/>
<evidence type="ECO:0000313" key="4">
    <source>
        <dbReference type="Proteomes" id="UP001597197"/>
    </source>
</evidence>
<feature type="chain" id="PRO_5046243879" evidence="1">
    <location>
        <begin position="26"/>
        <end position="182"/>
    </location>
</feature>
<dbReference type="EMBL" id="JBHUFD010000001">
    <property type="protein sequence ID" value="MFD1871446.1"/>
    <property type="molecule type" value="Genomic_DNA"/>
</dbReference>
<dbReference type="RefSeq" id="WP_382311764.1">
    <property type="nucleotide sequence ID" value="NZ_JBHUFD010000001.1"/>
</dbReference>
<feature type="signal peptide" evidence="1">
    <location>
        <begin position="1"/>
        <end position="25"/>
    </location>
</feature>
<evidence type="ECO:0000313" key="3">
    <source>
        <dbReference type="EMBL" id="MFD1871446.1"/>
    </source>
</evidence>
<dbReference type="Proteomes" id="UP001597197">
    <property type="component" value="Unassembled WGS sequence"/>
</dbReference>
<gene>
    <name evidence="3" type="ORF">ACFSDX_03355</name>
</gene>
<evidence type="ECO:0000259" key="2">
    <source>
        <dbReference type="Pfam" id="PF20033"/>
    </source>
</evidence>
<keyword evidence="4" id="KW-1185">Reference proteome</keyword>
<dbReference type="Pfam" id="PF20033">
    <property type="entry name" value="DUF6438"/>
    <property type="match status" value="1"/>
</dbReference>
<reference evidence="4" key="1">
    <citation type="journal article" date="2019" name="Int. J. Syst. Evol. Microbiol.">
        <title>The Global Catalogue of Microorganisms (GCM) 10K type strain sequencing project: providing services to taxonomists for standard genome sequencing and annotation.</title>
        <authorList>
            <consortium name="The Broad Institute Genomics Platform"/>
            <consortium name="The Broad Institute Genome Sequencing Center for Infectious Disease"/>
            <person name="Wu L."/>
            <person name="Ma J."/>
        </authorList>
    </citation>
    <scope>NUCLEOTIDE SEQUENCE [LARGE SCALE GENOMIC DNA]</scope>
    <source>
        <strain evidence="4">CGMCC 1.15795</strain>
    </source>
</reference>
<protein>
    <submittedName>
        <fullName evidence="3">DUF6438 domain-containing protein</fullName>
    </submittedName>
</protein>
<organism evidence="3 4">
    <name type="scientific">Hymenobacter bucti</name>
    <dbReference type="NCBI Taxonomy" id="1844114"/>
    <lineage>
        <taxon>Bacteria</taxon>
        <taxon>Pseudomonadati</taxon>
        <taxon>Bacteroidota</taxon>
        <taxon>Cytophagia</taxon>
        <taxon>Cytophagales</taxon>
        <taxon>Hymenobacteraceae</taxon>
        <taxon>Hymenobacter</taxon>
    </lineage>
</organism>
<name>A0ABW4QPN9_9BACT</name>
<dbReference type="InterPro" id="IPR045497">
    <property type="entry name" value="DUF6438"/>
</dbReference>